<dbReference type="Proteomes" id="UP000467700">
    <property type="component" value="Unassembled WGS sequence"/>
</dbReference>
<dbReference type="AlphaFoldDB" id="A0A8S0WQL4"/>
<comment type="caution">
    <text evidence="1">The sequence shown here is derived from an EMBL/GenBank/DDBJ whole genome shotgun (WGS) entry which is preliminary data.</text>
</comment>
<evidence type="ECO:0000313" key="2">
    <source>
        <dbReference type="Proteomes" id="UP000467700"/>
    </source>
</evidence>
<name>A0A8S0WQL4_CYCAE</name>
<organism evidence="1 2">
    <name type="scientific">Cyclocybe aegerita</name>
    <name type="common">Black poplar mushroom</name>
    <name type="synonym">Agrocybe aegerita</name>
    <dbReference type="NCBI Taxonomy" id="1973307"/>
    <lineage>
        <taxon>Eukaryota</taxon>
        <taxon>Fungi</taxon>
        <taxon>Dikarya</taxon>
        <taxon>Basidiomycota</taxon>
        <taxon>Agaricomycotina</taxon>
        <taxon>Agaricomycetes</taxon>
        <taxon>Agaricomycetidae</taxon>
        <taxon>Agaricales</taxon>
        <taxon>Agaricineae</taxon>
        <taxon>Bolbitiaceae</taxon>
        <taxon>Cyclocybe</taxon>
    </lineage>
</organism>
<dbReference type="EMBL" id="CACVBS010000038">
    <property type="protein sequence ID" value="CAA7263012.1"/>
    <property type="molecule type" value="Genomic_DNA"/>
</dbReference>
<protein>
    <submittedName>
        <fullName evidence="1">Uncharacterized protein</fullName>
    </submittedName>
</protein>
<keyword evidence="2" id="KW-1185">Reference proteome</keyword>
<gene>
    <name evidence="1" type="ORF">AAE3_LOCUS5489</name>
</gene>
<proteinExistence type="predicted"/>
<reference evidence="1 2" key="1">
    <citation type="submission" date="2020-01" db="EMBL/GenBank/DDBJ databases">
        <authorList>
            <person name="Gupta K D."/>
        </authorList>
    </citation>
    <scope>NUCLEOTIDE SEQUENCE [LARGE SCALE GENOMIC DNA]</scope>
</reference>
<accession>A0A8S0WQL4</accession>
<evidence type="ECO:0000313" key="1">
    <source>
        <dbReference type="EMBL" id="CAA7263012.1"/>
    </source>
</evidence>
<sequence length="70" mass="8059">MSLPETHQELRNLAWILFGDHEKTKAKTVLMTSLIDPTGRRIWTVFDRSVYEHLVSTCSSDVLHVKVSFS</sequence>